<feature type="transmembrane region" description="Helical" evidence="8">
    <location>
        <begin position="368"/>
        <end position="389"/>
    </location>
</feature>
<feature type="transmembrane region" description="Helical" evidence="8">
    <location>
        <begin position="278"/>
        <end position="304"/>
    </location>
</feature>
<dbReference type="OrthoDB" id="9812221at2"/>
<dbReference type="InterPro" id="IPR036259">
    <property type="entry name" value="MFS_trans_sf"/>
</dbReference>
<feature type="transmembrane region" description="Helical" evidence="8">
    <location>
        <begin position="174"/>
        <end position="194"/>
    </location>
</feature>
<dbReference type="PANTHER" id="PTHR42718">
    <property type="entry name" value="MAJOR FACILITATOR SUPERFAMILY MULTIDRUG TRANSPORTER MFSC"/>
    <property type="match status" value="1"/>
</dbReference>
<dbReference type="Pfam" id="PF07690">
    <property type="entry name" value="MFS_1"/>
    <property type="match status" value="1"/>
</dbReference>
<dbReference type="AlphaFoldDB" id="A0A7K0DFV3"/>
<reference evidence="10 11" key="1">
    <citation type="submission" date="2019-10" db="EMBL/GenBank/DDBJ databases">
        <title>Nocardia macrotermitis sp. nov. and Nocardia aurantia sp. nov., isolated from the gut of fungus growing-termite Macrotermes natalensis.</title>
        <authorList>
            <person name="Benndorf R."/>
            <person name="Schwitalla J."/>
            <person name="Martin K."/>
            <person name="De Beer W."/>
            <person name="Kaster A.-K."/>
            <person name="Vollmers J."/>
            <person name="Poulsen M."/>
            <person name="Beemelmanns C."/>
        </authorList>
    </citation>
    <scope>NUCLEOTIDE SEQUENCE [LARGE SCALE GENOMIC DNA]</scope>
    <source>
        <strain evidence="10 11">RB56</strain>
    </source>
</reference>
<dbReference type="PRINTS" id="PR01036">
    <property type="entry name" value="TCRTETB"/>
</dbReference>
<dbReference type="SUPFAM" id="SSF103473">
    <property type="entry name" value="MFS general substrate transporter"/>
    <property type="match status" value="1"/>
</dbReference>
<dbReference type="GO" id="GO:0022857">
    <property type="term" value="F:transmembrane transporter activity"/>
    <property type="evidence" value="ECO:0007669"/>
    <property type="project" value="InterPro"/>
</dbReference>
<accession>A0A7K0DFV3</accession>
<feature type="transmembrane region" description="Helical" evidence="8">
    <location>
        <begin position="443"/>
        <end position="463"/>
    </location>
</feature>
<gene>
    <name evidence="10" type="primary">emrY_1</name>
    <name evidence="10" type="ORF">NRB56_01250</name>
</gene>
<evidence type="ECO:0000259" key="9">
    <source>
        <dbReference type="PROSITE" id="PS50850"/>
    </source>
</evidence>
<feature type="transmembrane region" description="Helical" evidence="8">
    <location>
        <begin position="342"/>
        <end position="362"/>
    </location>
</feature>
<organism evidence="10 11">
    <name type="scientific">Nocardia aurantia</name>
    <dbReference type="NCBI Taxonomy" id="2585199"/>
    <lineage>
        <taxon>Bacteria</taxon>
        <taxon>Bacillati</taxon>
        <taxon>Actinomycetota</taxon>
        <taxon>Actinomycetes</taxon>
        <taxon>Mycobacteriales</taxon>
        <taxon>Nocardiaceae</taxon>
        <taxon>Nocardia</taxon>
    </lineage>
</organism>
<dbReference type="NCBIfam" id="TIGR00711">
    <property type="entry name" value="efflux_EmrB"/>
    <property type="match status" value="1"/>
</dbReference>
<dbReference type="EMBL" id="WEGI01000001">
    <property type="protein sequence ID" value="MQY24577.1"/>
    <property type="molecule type" value="Genomic_DNA"/>
</dbReference>
<feature type="transmembrane region" description="Helical" evidence="8">
    <location>
        <begin position="239"/>
        <end position="257"/>
    </location>
</feature>
<dbReference type="PANTHER" id="PTHR42718:SF9">
    <property type="entry name" value="MAJOR FACILITATOR SUPERFAMILY MULTIDRUG TRANSPORTER MFSC"/>
    <property type="match status" value="1"/>
</dbReference>
<evidence type="ECO:0000313" key="10">
    <source>
        <dbReference type="EMBL" id="MQY24577.1"/>
    </source>
</evidence>
<evidence type="ECO:0000256" key="2">
    <source>
        <dbReference type="ARBA" id="ARBA00008537"/>
    </source>
</evidence>
<name>A0A7K0DFV3_9NOCA</name>
<feature type="transmembrane region" description="Helical" evidence="8">
    <location>
        <begin position="57"/>
        <end position="77"/>
    </location>
</feature>
<dbReference type="Gene3D" id="1.20.1720.10">
    <property type="entry name" value="Multidrug resistance protein D"/>
    <property type="match status" value="1"/>
</dbReference>
<feature type="transmembrane region" description="Helical" evidence="8">
    <location>
        <begin position="410"/>
        <end position="431"/>
    </location>
</feature>
<protein>
    <submittedName>
        <fullName evidence="10">Putative multidrug resistance protein EmrY</fullName>
    </submittedName>
</protein>
<dbReference type="InterPro" id="IPR004638">
    <property type="entry name" value="EmrB-like"/>
</dbReference>
<evidence type="ECO:0000313" key="11">
    <source>
        <dbReference type="Proteomes" id="UP000431401"/>
    </source>
</evidence>
<feature type="transmembrane region" description="Helical" evidence="8">
    <location>
        <begin position="206"/>
        <end position="227"/>
    </location>
</feature>
<dbReference type="Proteomes" id="UP000431401">
    <property type="component" value="Unassembled WGS sequence"/>
</dbReference>
<dbReference type="InterPro" id="IPR020846">
    <property type="entry name" value="MFS_dom"/>
</dbReference>
<comment type="caution">
    <text evidence="10">The sequence shown here is derived from an EMBL/GenBank/DDBJ whole genome shotgun (WGS) entry which is preliminary data.</text>
</comment>
<evidence type="ECO:0000256" key="1">
    <source>
        <dbReference type="ARBA" id="ARBA00004651"/>
    </source>
</evidence>
<feature type="transmembrane region" description="Helical" evidence="8">
    <location>
        <begin position="20"/>
        <end position="45"/>
    </location>
</feature>
<keyword evidence="5 8" id="KW-0812">Transmembrane</keyword>
<feature type="domain" description="Major facilitator superfamily (MFS) profile" evidence="9">
    <location>
        <begin position="23"/>
        <end position="467"/>
    </location>
</feature>
<evidence type="ECO:0000256" key="7">
    <source>
        <dbReference type="ARBA" id="ARBA00023136"/>
    </source>
</evidence>
<keyword evidence="6 8" id="KW-1133">Transmembrane helix</keyword>
<comment type="similarity">
    <text evidence="2">Belongs to the major facilitator superfamily. EmrB family.</text>
</comment>
<dbReference type="GO" id="GO:0005886">
    <property type="term" value="C:plasma membrane"/>
    <property type="evidence" value="ECO:0007669"/>
    <property type="project" value="UniProtKB-SubCell"/>
</dbReference>
<dbReference type="PROSITE" id="PS50850">
    <property type="entry name" value="MFS"/>
    <property type="match status" value="1"/>
</dbReference>
<feature type="transmembrane region" description="Helical" evidence="8">
    <location>
        <begin position="114"/>
        <end position="131"/>
    </location>
</feature>
<dbReference type="InterPro" id="IPR011701">
    <property type="entry name" value="MFS"/>
</dbReference>
<proteinExistence type="inferred from homology"/>
<dbReference type="RefSeq" id="WP_153338545.1">
    <property type="nucleotide sequence ID" value="NZ_WEGI01000001.1"/>
</dbReference>
<dbReference type="Gene3D" id="1.20.1250.20">
    <property type="entry name" value="MFS general substrate transporter like domains"/>
    <property type="match status" value="1"/>
</dbReference>
<comment type="subcellular location">
    <subcellularLocation>
        <location evidence="1">Cell membrane</location>
        <topology evidence="1">Multi-pass membrane protein</topology>
    </subcellularLocation>
</comment>
<keyword evidence="4" id="KW-1003">Cell membrane</keyword>
<sequence>MTQTRSATAVSPSDSIPPHVWRIAGVVVFGALMSMLDTSLVNIGLPTIGADLHASLATVQWVASGYLLALAVSLPLCGRLARRFGPARVWVAAVAAFTIASCLCALAPGIGWLIFLRVLQGLAAGVVVPAGQTILGQAAGPRYLGRVMAVVGIAVVSAPAFGPTVGGLMLDHLSWPWLFLINLPFGVVACVLGLRVLPRQPGTRGGAVDLVGLVLAGGGASAVVYGLGELGVRDANSVLSVWLPIVLGALGLAGFVFRSLRRSEPLLDVRMFRDPVFAAANSASFFAGAAMFGLMVLLPLYFQILHHESLIRSGLLLLVYGGGGIIALPLGGRLTDRAGGGIIAVCGTVVVAATVAPLAFLPVDANPVLVQVLLFVCGVGTALSTMPLVSTAYAAVRHDQMPDAAAFVNILQRIGGATGVALIAVILSRMAESGRPALSGYHLAFAGICVLSLVAALASGVLLRVRRS</sequence>
<keyword evidence="11" id="KW-1185">Reference proteome</keyword>
<feature type="transmembrane region" description="Helical" evidence="8">
    <location>
        <begin position="143"/>
        <end position="162"/>
    </location>
</feature>
<feature type="transmembrane region" description="Helical" evidence="8">
    <location>
        <begin position="310"/>
        <end position="330"/>
    </location>
</feature>
<keyword evidence="7 8" id="KW-0472">Membrane</keyword>
<keyword evidence="3" id="KW-0813">Transport</keyword>
<evidence type="ECO:0000256" key="5">
    <source>
        <dbReference type="ARBA" id="ARBA00022692"/>
    </source>
</evidence>
<evidence type="ECO:0000256" key="6">
    <source>
        <dbReference type="ARBA" id="ARBA00022989"/>
    </source>
</evidence>
<evidence type="ECO:0000256" key="4">
    <source>
        <dbReference type="ARBA" id="ARBA00022475"/>
    </source>
</evidence>
<evidence type="ECO:0000256" key="8">
    <source>
        <dbReference type="SAM" id="Phobius"/>
    </source>
</evidence>
<feature type="transmembrane region" description="Helical" evidence="8">
    <location>
        <begin position="89"/>
        <end position="108"/>
    </location>
</feature>
<evidence type="ECO:0000256" key="3">
    <source>
        <dbReference type="ARBA" id="ARBA00022448"/>
    </source>
</evidence>